<keyword evidence="3" id="KW-1185">Reference proteome</keyword>
<evidence type="ECO:0000313" key="3">
    <source>
        <dbReference type="Proteomes" id="UP001139721"/>
    </source>
</evidence>
<keyword evidence="1" id="KW-0472">Membrane</keyword>
<feature type="transmembrane region" description="Helical" evidence="1">
    <location>
        <begin position="20"/>
        <end position="38"/>
    </location>
</feature>
<comment type="caution">
    <text evidence="2">The sequence shown here is derived from an EMBL/GenBank/DDBJ whole genome shotgun (WGS) entry which is preliminary data.</text>
</comment>
<keyword evidence="1" id="KW-0812">Transmembrane</keyword>
<organism evidence="2 3">
    <name type="scientific">Legionella maioricensis</name>
    <dbReference type="NCBI Taxonomy" id="2896528"/>
    <lineage>
        <taxon>Bacteria</taxon>
        <taxon>Pseudomonadati</taxon>
        <taxon>Pseudomonadota</taxon>
        <taxon>Gammaproteobacteria</taxon>
        <taxon>Legionellales</taxon>
        <taxon>Legionellaceae</taxon>
        <taxon>Legionella</taxon>
    </lineage>
</organism>
<sequence>MKLIKRLVRFIRINFILAKYGLNSVVLLLKVFSPLRFLNAINPRNWFRKRAVTSNDASLLSLKDFKPLFSEMGKIFSNHQEIHPETIAQELNKLKSKVSPMINKKSGVIIEQVNEASPPESEAPAELITLKTEELGRHVKNLWNELSGQLSAEDVVHQLGSLVSRGKELKTQFIEAVPQNIAEYLQEELRIFPSRNELNDFFNEIDDLSLSVGRLQAHVNQLMSAHEIN</sequence>
<dbReference type="EMBL" id="JAJKBJ010000002">
    <property type="protein sequence ID" value="MCL9683017.1"/>
    <property type="molecule type" value="Genomic_DNA"/>
</dbReference>
<gene>
    <name evidence="2" type="ORF">LOX96_02825</name>
</gene>
<name>A0A9X2IB23_9GAMM</name>
<evidence type="ECO:0000313" key="2">
    <source>
        <dbReference type="EMBL" id="MCL9683017.1"/>
    </source>
</evidence>
<dbReference type="Proteomes" id="UP001139721">
    <property type="component" value="Unassembled WGS sequence"/>
</dbReference>
<dbReference type="RefSeq" id="WP_250420406.1">
    <property type="nucleotide sequence ID" value="NZ_JAJKBJ010000002.1"/>
</dbReference>
<dbReference type="SUPFAM" id="SSF58113">
    <property type="entry name" value="Apolipoprotein A-I"/>
    <property type="match status" value="1"/>
</dbReference>
<proteinExistence type="predicted"/>
<protein>
    <submittedName>
        <fullName evidence="2">Uncharacterized protein</fullName>
    </submittedName>
</protein>
<dbReference type="AlphaFoldDB" id="A0A9X2IB23"/>
<accession>A0A9X2IB23</accession>
<evidence type="ECO:0000256" key="1">
    <source>
        <dbReference type="SAM" id="Phobius"/>
    </source>
</evidence>
<reference evidence="2" key="1">
    <citation type="submission" date="2021-11" db="EMBL/GenBank/DDBJ databases">
        <title>Legionella maioricencis sp. nov., a new species isolated from hot water samples in Mallorca.</title>
        <authorList>
            <person name="Crespi S."/>
            <person name="Drasar V."/>
            <person name="Salva-Serra F."/>
            <person name="Jaen-Luchoro D."/>
            <person name="Pineiro-Iglesias B."/>
            <person name="Aliaga F."/>
            <person name="Fernandez-Juarez V."/>
            <person name="Coll G."/>
            <person name="Moore E.R.B."/>
            <person name="Bennasar-Figueras A."/>
        </authorList>
    </citation>
    <scope>NUCLEOTIDE SEQUENCE</scope>
    <source>
        <strain evidence="2">HCPI-6</strain>
    </source>
</reference>
<keyword evidence="1" id="KW-1133">Transmembrane helix</keyword>